<evidence type="ECO:0000313" key="6">
    <source>
        <dbReference type="EMBL" id="WCR11653.1"/>
    </source>
</evidence>
<dbReference type="RefSeq" id="WP_272859767.1">
    <property type="nucleotide sequence ID" value="NZ_CP067134.1"/>
</dbReference>
<dbReference type="Pfam" id="PF04828">
    <property type="entry name" value="GFA"/>
    <property type="match status" value="1"/>
</dbReference>
<organism evidence="6 7">
    <name type="scientific">Paracoccus stylophorae</name>
    <dbReference type="NCBI Taxonomy" id="659350"/>
    <lineage>
        <taxon>Bacteria</taxon>
        <taxon>Pseudomonadati</taxon>
        <taxon>Pseudomonadota</taxon>
        <taxon>Alphaproteobacteria</taxon>
        <taxon>Rhodobacterales</taxon>
        <taxon>Paracoccaceae</taxon>
        <taxon>Paracoccus</taxon>
    </lineage>
</organism>
<dbReference type="PROSITE" id="PS51891">
    <property type="entry name" value="CENP_V_GFA"/>
    <property type="match status" value="1"/>
</dbReference>
<dbReference type="PANTHER" id="PTHR33337:SF3">
    <property type="entry name" value="CENP-V_GFA DOMAIN-CONTAINING PROTEIN"/>
    <property type="match status" value="1"/>
</dbReference>
<proteinExistence type="inferred from homology"/>
<dbReference type="SUPFAM" id="SSF51316">
    <property type="entry name" value="Mss4-like"/>
    <property type="match status" value="1"/>
</dbReference>
<sequence>MLTGGCQCGAVRYRVDAEPIRVYCCHCTECRAQSASAFGISVIVPAMSLALTQGAVKNWSRQTGSGKVLDCAFCPDCGTRLWHVNAPAGDRMSVKGGSLDGGVDLSESWHIWTSSKLAGVVIPKGARQFPRDHP</sequence>
<dbReference type="Proteomes" id="UP001218412">
    <property type="component" value="Chromosome"/>
</dbReference>
<keyword evidence="7" id="KW-1185">Reference proteome</keyword>
<name>A0ABY7SXQ9_9RHOB</name>
<evidence type="ECO:0000313" key="7">
    <source>
        <dbReference type="Proteomes" id="UP001218412"/>
    </source>
</evidence>
<evidence type="ECO:0000256" key="1">
    <source>
        <dbReference type="ARBA" id="ARBA00005495"/>
    </source>
</evidence>
<dbReference type="InterPro" id="IPR006913">
    <property type="entry name" value="CENP-V/GFA"/>
</dbReference>
<comment type="similarity">
    <text evidence="1">Belongs to the Gfa family.</text>
</comment>
<evidence type="ECO:0000256" key="4">
    <source>
        <dbReference type="ARBA" id="ARBA00023239"/>
    </source>
</evidence>
<keyword evidence="3" id="KW-0862">Zinc</keyword>
<gene>
    <name evidence="6" type="ORF">JHW45_04550</name>
</gene>
<feature type="domain" description="CENP-V/GFA" evidence="5">
    <location>
        <begin position="2"/>
        <end position="110"/>
    </location>
</feature>
<evidence type="ECO:0000256" key="3">
    <source>
        <dbReference type="ARBA" id="ARBA00022833"/>
    </source>
</evidence>
<protein>
    <submittedName>
        <fullName evidence="6">GFA family protein</fullName>
    </submittedName>
</protein>
<keyword evidence="2" id="KW-0479">Metal-binding</keyword>
<accession>A0ABY7SXQ9</accession>
<dbReference type="InterPro" id="IPR011057">
    <property type="entry name" value="Mss4-like_sf"/>
</dbReference>
<dbReference type="EMBL" id="CP067134">
    <property type="protein sequence ID" value="WCR11653.1"/>
    <property type="molecule type" value="Genomic_DNA"/>
</dbReference>
<reference evidence="6 7" key="1">
    <citation type="submission" date="2021-01" db="EMBL/GenBank/DDBJ databases">
        <title>Biogeographic distribution of Paracoccus.</title>
        <authorList>
            <person name="Hollensteiner J."/>
            <person name="Leineberger J."/>
            <person name="Brinkhoff T."/>
            <person name="Daniel R."/>
        </authorList>
    </citation>
    <scope>NUCLEOTIDE SEQUENCE [LARGE SCALE GENOMIC DNA]</scope>
    <source>
        <strain evidence="6 7">LMG25392</strain>
    </source>
</reference>
<keyword evidence="4" id="KW-0456">Lyase</keyword>
<dbReference type="PANTHER" id="PTHR33337">
    <property type="entry name" value="GFA DOMAIN-CONTAINING PROTEIN"/>
    <property type="match status" value="1"/>
</dbReference>
<evidence type="ECO:0000256" key="2">
    <source>
        <dbReference type="ARBA" id="ARBA00022723"/>
    </source>
</evidence>
<dbReference type="Gene3D" id="3.90.1590.10">
    <property type="entry name" value="glutathione-dependent formaldehyde- activating enzyme (gfa)"/>
    <property type="match status" value="1"/>
</dbReference>
<evidence type="ECO:0000259" key="5">
    <source>
        <dbReference type="PROSITE" id="PS51891"/>
    </source>
</evidence>